<dbReference type="EMBL" id="JBBPDW010000033">
    <property type="protein sequence ID" value="KAK7537799.1"/>
    <property type="molecule type" value="Genomic_DNA"/>
</dbReference>
<proteinExistence type="predicted"/>
<evidence type="ECO:0000313" key="3">
    <source>
        <dbReference type="Proteomes" id="UP001365128"/>
    </source>
</evidence>
<organism evidence="2 3">
    <name type="scientific">Phyllosticta citricarpa</name>
    <dbReference type="NCBI Taxonomy" id="55181"/>
    <lineage>
        <taxon>Eukaryota</taxon>
        <taxon>Fungi</taxon>
        <taxon>Dikarya</taxon>
        <taxon>Ascomycota</taxon>
        <taxon>Pezizomycotina</taxon>
        <taxon>Dothideomycetes</taxon>
        <taxon>Dothideomycetes incertae sedis</taxon>
        <taxon>Botryosphaeriales</taxon>
        <taxon>Phyllostictaceae</taxon>
        <taxon>Phyllosticta</taxon>
    </lineage>
</organism>
<name>A0ABR1LSX7_9PEZI</name>
<evidence type="ECO:0000256" key="1">
    <source>
        <dbReference type="SAM" id="MobiDB-lite"/>
    </source>
</evidence>
<feature type="region of interest" description="Disordered" evidence="1">
    <location>
        <begin position="1"/>
        <end position="26"/>
    </location>
</feature>
<reference evidence="2 3" key="1">
    <citation type="submission" date="2024-04" db="EMBL/GenBank/DDBJ databases">
        <title>Phyllosticta paracitricarpa is synonymous to the EU quarantine fungus P. citricarpa based on phylogenomic analyses.</title>
        <authorList>
            <consortium name="Lawrence Berkeley National Laboratory"/>
            <person name="Van Ingen-Buijs V.A."/>
            <person name="Van Westerhoven A.C."/>
            <person name="Haridas S."/>
            <person name="Skiadas P."/>
            <person name="Martin F."/>
            <person name="Groenewald J.Z."/>
            <person name="Crous P.W."/>
            <person name="Seidl M.F."/>
        </authorList>
    </citation>
    <scope>NUCLEOTIDE SEQUENCE [LARGE SCALE GENOMIC DNA]</scope>
    <source>
        <strain evidence="2 3">CBS 122670</strain>
    </source>
</reference>
<gene>
    <name evidence="2" type="ORF">IWX46DRAFT_250797</name>
</gene>
<accession>A0ABR1LSX7</accession>
<evidence type="ECO:0000313" key="2">
    <source>
        <dbReference type="EMBL" id="KAK7537799.1"/>
    </source>
</evidence>
<keyword evidence="3" id="KW-1185">Reference proteome</keyword>
<sequence length="266" mass="29287">MPSRGSMLRRLIHAPNPSHGDLQPISPKQLGNRAMLSVESKRSEFAEILPARPMQGASPRQLVDFPHPGYLSSRASGRGTKTAFPVQTNTGPASSICRGNTCTLQSGSNGPRTIHVRRSHHRPAACENVCQSHAFRSKKTWRRQAPPVLSCNTLGHAEFLQTGAKLFGQRRPPARLTAHGERCTASMICLAWPAEERGPWSTHSTQSRPRPGRQAVTANSMHMRQAVAVSRSMRRVKMSVVRPSIASSSRVSRINNNIHLYSQRGD</sequence>
<protein>
    <submittedName>
        <fullName evidence="2">Uncharacterized protein</fullName>
    </submittedName>
</protein>
<dbReference type="Proteomes" id="UP001365128">
    <property type="component" value="Unassembled WGS sequence"/>
</dbReference>
<comment type="caution">
    <text evidence="2">The sequence shown here is derived from an EMBL/GenBank/DDBJ whole genome shotgun (WGS) entry which is preliminary data.</text>
</comment>